<dbReference type="EMBL" id="MUHG01000039">
    <property type="protein sequence ID" value="OXB14293.1"/>
    <property type="molecule type" value="Genomic_DNA"/>
</dbReference>
<dbReference type="EMBL" id="MIKE01000002">
    <property type="protein sequence ID" value="OHT47280.1"/>
    <property type="molecule type" value="Genomic_DNA"/>
</dbReference>
<comment type="caution">
    <text evidence="2">The sequence shown here is derived from an EMBL/GenBank/DDBJ whole genome shotgun (WGS) entry which is preliminary data.</text>
</comment>
<dbReference type="Proteomes" id="UP000180252">
    <property type="component" value="Unassembled WGS sequence"/>
</dbReference>
<accession>A0A1S1JBU8</accession>
<organism evidence="2 4">
    <name type="scientific">Flavobacterium tructae</name>
    <dbReference type="NCBI Taxonomy" id="1114873"/>
    <lineage>
        <taxon>Bacteria</taxon>
        <taxon>Pseudomonadati</taxon>
        <taxon>Bacteroidota</taxon>
        <taxon>Flavobacteriia</taxon>
        <taxon>Flavobacteriales</taxon>
        <taxon>Flavobacteriaceae</taxon>
        <taxon>Flavobacterium</taxon>
    </lineage>
</organism>
<proteinExistence type="predicted"/>
<evidence type="ECO:0000313" key="3">
    <source>
        <dbReference type="EMBL" id="OXB14293.1"/>
    </source>
</evidence>
<keyword evidence="1" id="KW-0472">Membrane</keyword>
<name>A0A1S1JBU8_9FLAO</name>
<dbReference type="STRING" id="1278819.BHE19_20605"/>
<evidence type="ECO:0000256" key="1">
    <source>
        <dbReference type="SAM" id="Phobius"/>
    </source>
</evidence>
<feature type="transmembrane region" description="Helical" evidence="1">
    <location>
        <begin position="61"/>
        <end position="80"/>
    </location>
</feature>
<dbReference type="AlphaFoldDB" id="A0A1S1JBU8"/>
<reference evidence="4" key="1">
    <citation type="submission" date="2016-09" db="EMBL/GenBank/DDBJ databases">
        <authorList>
            <person name="Chen S."/>
            <person name="Walker E."/>
        </authorList>
    </citation>
    <scope>NUCLEOTIDE SEQUENCE [LARGE SCALE GENOMIC DNA]</scope>
    <source>
        <strain evidence="4">MSU</strain>
    </source>
</reference>
<gene>
    <name evidence="3" type="ORF">B0A71_21885</name>
    <name evidence="2" type="ORF">BHE19_20605</name>
</gene>
<feature type="transmembrane region" description="Helical" evidence="1">
    <location>
        <begin position="20"/>
        <end position="40"/>
    </location>
</feature>
<keyword evidence="1" id="KW-1133">Transmembrane helix</keyword>
<evidence type="ECO:0000313" key="4">
    <source>
        <dbReference type="Proteomes" id="UP000180252"/>
    </source>
</evidence>
<dbReference type="Proteomes" id="UP000198319">
    <property type="component" value="Unassembled WGS sequence"/>
</dbReference>
<keyword evidence="1" id="KW-0812">Transmembrane</keyword>
<evidence type="ECO:0000313" key="2">
    <source>
        <dbReference type="EMBL" id="OHT47280.1"/>
    </source>
</evidence>
<keyword evidence="5" id="KW-1185">Reference proteome</keyword>
<reference evidence="2" key="2">
    <citation type="submission" date="2016-09" db="EMBL/GenBank/DDBJ databases">
        <authorList>
            <person name="Capua I."/>
            <person name="De Benedictis P."/>
            <person name="Joannis T."/>
            <person name="Lombin L.H."/>
            <person name="Cattoli G."/>
        </authorList>
    </citation>
    <scope>NUCLEOTIDE SEQUENCE [LARGE SCALE GENOMIC DNA]</scope>
    <source>
        <strain evidence="2">MSU</strain>
    </source>
</reference>
<sequence length="82" mass="9948">MRIEKKINKVSEDGLCKLSVFSNVSVFFSFFFQTAFYYWYSKIASFISIYFFKILFPLRKEVSFVLFYLVYLLLFSKRWIGT</sequence>
<protein>
    <submittedName>
        <fullName evidence="2">Uncharacterized protein</fullName>
    </submittedName>
</protein>
<evidence type="ECO:0000313" key="5">
    <source>
        <dbReference type="Proteomes" id="UP000198319"/>
    </source>
</evidence>
<reference evidence="3 5" key="3">
    <citation type="submission" date="2016-11" db="EMBL/GenBank/DDBJ databases">
        <title>Whole genomes of Flavobacteriaceae.</title>
        <authorList>
            <person name="Stine C."/>
            <person name="Li C."/>
            <person name="Tadesse D."/>
        </authorList>
    </citation>
    <scope>NUCLEOTIDE SEQUENCE [LARGE SCALE GENOMIC DNA]</scope>
    <source>
        <strain evidence="3 5">ATCC BAA-2541</strain>
    </source>
</reference>